<proteinExistence type="predicted"/>
<accession>A0A6J6UUI5</accession>
<gene>
    <name evidence="2" type="ORF">UFOPK2886_00209</name>
</gene>
<feature type="region of interest" description="Disordered" evidence="1">
    <location>
        <begin position="1"/>
        <end position="24"/>
    </location>
</feature>
<dbReference type="AlphaFoldDB" id="A0A6J6UUI5"/>
<sequence length="95" mass="10082">MILPFCTSSLNTSSDTSDSSARSSNTLTASALLRPTSDGTVTFPISKNLTTPKTNDTKIKSAINLFLFTLLETLLLLVPTDSSGLVIFIGLLEIS</sequence>
<feature type="compositionally biased region" description="Low complexity" evidence="1">
    <location>
        <begin position="7"/>
        <end position="24"/>
    </location>
</feature>
<name>A0A6J6UUI5_9ZZZZ</name>
<organism evidence="2">
    <name type="scientific">freshwater metagenome</name>
    <dbReference type="NCBI Taxonomy" id="449393"/>
    <lineage>
        <taxon>unclassified sequences</taxon>
        <taxon>metagenomes</taxon>
        <taxon>ecological metagenomes</taxon>
    </lineage>
</organism>
<evidence type="ECO:0000256" key="1">
    <source>
        <dbReference type="SAM" id="MobiDB-lite"/>
    </source>
</evidence>
<dbReference type="EMBL" id="CAEZZO010000017">
    <property type="protein sequence ID" value="CAB4762698.1"/>
    <property type="molecule type" value="Genomic_DNA"/>
</dbReference>
<protein>
    <submittedName>
        <fullName evidence="2">Unannotated protein</fullName>
    </submittedName>
</protein>
<reference evidence="2" key="1">
    <citation type="submission" date="2020-05" db="EMBL/GenBank/DDBJ databases">
        <authorList>
            <person name="Chiriac C."/>
            <person name="Salcher M."/>
            <person name="Ghai R."/>
            <person name="Kavagutti S V."/>
        </authorList>
    </citation>
    <scope>NUCLEOTIDE SEQUENCE</scope>
</reference>
<evidence type="ECO:0000313" key="2">
    <source>
        <dbReference type="EMBL" id="CAB4762698.1"/>
    </source>
</evidence>